<evidence type="ECO:0000313" key="3">
    <source>
        <dbReference type="EMBL" id="KAG7548173.1"/>
    </source>
</evidence>
<evidence type="ECO:0000259" key="2">
    <source>
        <dbReference type="Pfam" id="PF03107"/>
    </source>
</evidence>
<name>A0A8T1YPI0_ARASU</name>
<dbReference type="Pfam" id="PF03107">
    <property type="entry name" value="C1_2"/>
    <property type="match status" value="3"/>
</dbReference>
<dbReference type="EMBL" id="JAEFBJ010000012">
    <property type="protein sequence ID" value="KAG7548173.1"/>
    <property type="molecule type" value="Genomic_DNA"/>
</dbReference>
<keyword evidence="1" id="KW-0677">Repeat</keyword>
<organism evidence="3 4">
    <name type="scientific">Arabidopsis suecica</name>
    <name type="common">Swedish thale-cress</name>
    <name type="synonym">Cardaminopsis suecica</name>
    <dbReference type="NCBI Taxonomy" id="45249"/>
    <lineage>
        <taxon>Eukaryota</taxon>
        <taxon>Viridiplantae</taxon>
        <taxon>Streptophyta</taxon>
        <taxon>Embryophyta</taxon>
        <taxon>Tracheophyta</taxon>
        <taxon>Spermatophyta</taxon>
        <taxon>Magnoliopsida</taxon>
        <taxon>eudicotyledons</taxon>
        <taxon>Gunneridae</taxon>
        <taxon>Pentapetalae</taxon>
        <taxon>rosids</taxon>
        <taxon>malvids</taxon>
        <taxon>Brassicales</taxon>
        <taxon>Brassicaceae</taxon>
        <taxon>Camelineae</taxon>
        <taxon>Arabidopsis</taxon>
    </lineage>
</organism>
<sequence>MPPEEEEELICRLSDLAHPHTLSRRGGINLTAEFHNRCHLLPKKMTHPYHPQHPLILSLRNDETEIIHDAFDEGFLADSSNMFDNCTWCGENMCNYVVHRGCINLPRVIKLTRHPHRLFHTPFLSPTISSSCRLCYKTVDIKYGLYSCNHDNCSYVVHSKCATHKTIWDGRELEWEPEEYGEIEDVAPFKKVGDDLIKYFSHEHHLKLEKYDGVRDEDKRCQACILHIDSRNFYSCLQCDFSLHEICANLPRKIDHALHHHPLLLDPAPSEIHYSNVCLVCSRAFSGFRYKCAKNNCEESSCTYFQVDVGCILVPDCFTHKIHEHPLFIPIPALYKEKIGCQGCGCNCIGSYLRCTLCEFAMCYDCATTPDKLHYKYDTLPLSLCYGEISDQAYWCEVCEKELDPSKWFYTCDKSGITIHGSCVFGDFVYMKPGYTFYYKSFKYKNLIQ</sequence>
<dbReference type="PANTHER" id="PTHR32410">
    <property type="entry name" value="CYSTEINE/HISTIDINE-RICH C1 DOMAIN FAMILY PROTEIN"/>
    <property type="match status" value="1"/>
</dbReference>
<reference evidence="3 4" key="1">
    <citation type="submission" date="2020-12" db="EMBL/GenBank/DDBJ databases">
        <title>Concerted genomic and epigenomic changes stabilize Arabidopsis allopolyploids.</title>
        <authorList>
            <person name="Chen Z."/>
        </authorList>
    </citation>
    <scope>NUCLEOTIDE SEQUENCE [LARGE SCALE GENOMIC DNA]</scope>
    <source>
        <strain evidence="3">As9502</strain>
        <tissue evidence="3">Leaf</tissue>
    </source>
</reference>
<dbReference type="InterPro" id="IPR004146">
    <property type="entry name" value="DC1"/>
</dbReference>
<feature type="domain" description="DC1" evidence="2">
    <location>
        <begin position="381"/>
        <end position="424"/>
    </location>
</feature>
<gene>
    <name evidence="3" type="ORF">ISN44_As12g033780</name>
</gene>
<dbReference type="OrthoDB" id="981279at2759"/>
<comment type="caution">
    <text evidence="3">The sequence shown here is derived from an EMBL/GenBank/DDBJ whole genome shotgun (WGS) entry which is preliminary data.</text>
</comment>
<evidence type="ECO:0000256" key="1">
    <source>
        <dbReference type="ARBA" id="ARBA00022737"/>
    </source>
</evidence>
<accession>A0A8T1YPI0</accession>
<dbReference type="AlphaFoldDB" id="A0A8T1YPI0"/>
<dbReference type="PANTHER" id="PTHR32410:SF168">
    <property type="entry name" value="CYSTEINE_HISTIDINE-RICH C1 DOMAIN FAMILY PROTEIN"/>
    <property type="match status" value="1"/>
</dbReference>
<keyword evidence="4" id="KW-1185">Reference proteome</keyword>
<protein>
    <submittedName>
        <fullName evidence="3">DC1</fullName>
    </submittedName>
</protein>
<proteinExistence type="predicted"/>
<dbReference type="InterPro" id="IPR053192">
    <property type="entry name" value="Vacuole_Formation_Reg"/>
</dbReference>
<feature type="domain" description="DC1" evidence="2">
    <location>
        <begin position="113"/>
        <end position="162"/>
    </location>
</feature>
<evidence type="ECO:0000313" key="4">
    <source>
        <dbReference type="Proteomes" id="UP000694251"/>
    </source>
</evidence>
<feature type="domain" description="DC1" evidence="2">
    <location>
        <begin position="200"/>
        <end position="248"/>
    </location>
</feature>
<dbReference type="Proteomes" id="UP000694251">
    <property type="component" value="Chromosome 12"/>
</dbReference>